<keyword evidence="5" id="KW-0598">Phosphotransferase system</keyword>
<evidence type="ECO:0000313" key="11">
    <source>
        <dbReference type="EMBL" id="AFK19270.1"/>
    </source>
</evidence>
<dbReference type="PaxDb" id="523841-HFX_1563"/>
<evidence type="ECO:0000313" key="15">
    <source>
        <dbReference type="Proteomes" id="UP000006469"/>
    </source>
</evidence>
<dbReference type="NCBIfam" id="TIGR01427">
    <property type="entry name" value="PTS_IIC_fructo"/>
    <property type="match status" value="1"/>
</dbReference>
<evidence type="ECO:0000313" key="18">
    <source>
        <dbReference type="Proteomes" id="UP000299011"/>
    </source>
</evidence>
<reference evidence="12 17" key="4">
    <citation type="submission" date="2014-04" db="EMBL/GenBank/DDBJ databases">
        <title>Transcriptional profiles of Haloferax mediterranei on the basis of nitrogen availability.</title>
        <authorList>
            <person name="Bautista V."/>
        </authorList>
    </citation>
    <scope>NUCLEOTIDE SEQUENCE [LARGE SCALE GENOMIC DNA]</scope>
    <source>
        <strain evidence="12">ATCC 33500</strain>
        <strain evidence="17">ATCC 33500 / DSM 1411 / JCM 8866 / NBRC 14739 / NCIMB 2177 / R-4</strain>
    </source>
</reference>
<gene>
    <name evidence="11" type="primary">ptsC</name>
    <name evidence="11" type="ordered locus">HFX_1563</name>
    <name evidence="12" type="ORF">BM92_01305</name>
    <name evidence="13" type="ORF">C439_02662</name>
    <name evidence="14" type="ORF">E6P09_10850</name>
</gene>
<name>I3R4W0_HALMT</name>
<proteinExistence type="predicted"/>
<dbReference type="STRING" id="523841.HFX_1563"/>
<feature type="transmembrane region" description="Helical" evidence="9">
    <location>
        <begin position="197"/>
        <end position="215"/>
    </location>
</feature>
<keyword evidence="3" id="KW-1003">Cell membrane</keyword>
<dbReference type="Proteomes" id="UP000299011">
    <property type="component" value="Chromosome"/>
</dbReference>
<dbReference type="Proteomes" id="UP000027075">
    <property type="component" value="Chromosome"/>
</dbReference>
<dbReference type="RefSeq" id="WP_004056891.1">
    <property type="nucleotide sequence ID" value="NC_017941.2"/>
</dbReference>
<dbReference type="GO" id="GO:0090563">
    <property type="term" value="F:protein-phosphocysteine-sugar phosphotransferase activity"/>
    <property type="evidence" value="ECO:0007669"/>
    <property type="project" value="TreeGrafter"/>
</dbReference>
<dbReference type="PANTHER" id="PTHR30505:SF0">
    <property type="entry name" value="FRUCTOSE-LIKE PTS SYSTEM EIIBC COMPONENT-RELATED"/>
    <property type="match status" value="1"/>
</dbReference>
<dbReference type="InterPro" id="IPR003352">
    <property type="entry name" value="PTS_EIIC"/>
</dbReference>
<dbReference type="eggNOG" id="arCOG10196">
    <property type="taxonomic scope" value="Archaea"/>
</dbReference>
<dbReference type="Proteomes" id="UP000006469">
    <property type="component" value="Chromosome"/>
</dbReference>
<evidence type="ECO:0000313" key="12">
    <source>
        <dbReference type="EMBL" id="AHZ21371.1"/>
    </source>
</evidence>
<dbReference type="GO" id="GO:0005886">
    <property type="term" value="C:plasma membrane"/>
    <property type="evidence" value="ECO:0007669"/>
    <property type="project" value="UniProtKB-SubCell"/>
</dbReference>
<keyword evidence="8 9" id="KW-0472">Membrane</keyword>
<organism evidence="11 15">
    <name type="scientific">Haloferax mediterranei (strain ATCC 33500 / DSM 1411 / JCM 8866 / NBRC 14739 / NCIMB 2177 / R-4)</name>
    <name type="common">Halobacterium mediterranei</name>
    <dbReference type="NCBI Taxonomy" id="523841"/>
    <lineage>
        <taxon>Archaea</taxon>
        <taxon>Methanobacteriati</taxon>
        <taxon>Methanobacteriota</taxon>
        <taxon>Stenosarchaea group</taxon>
        <taxon>Halobacteria</taxon>
        <taxon>Halobacteriales</taxon>
        <taxon>Haloferacaceae</taxon>
        <taxon>Haloferax</taxon>
    </lineage>
</organism>
<dbReference type="GeneID" id="40156921"/>
<dbReference type="PANTHER" id="PTHR30505">
    <property type="entry name" value="FRUCTOSE-LIKE PERMEASE"/>
    <property type="match status" value="1"/>
</dbReference>
<keyword evidence="2" id="KW-0813">Transport</keyword>
<accession>I3R4W0</accession>
<reference evidence="13 16" key="3">
    <citation type="journal article" date="2014" name="PLoS Genet.">
        <title>Phylogenetically driven sequencing of extremely halophilic archaea reveals strategies for static and dynamic osmo-response.</title>
        <authorList>
            <person name="Becker E.A."/>
            <person name="Seitzer P.M."/>
            <person name="Tritt A."/>
            <person name="Larsen D."/>
            <person name="Krusor M."/>
            <person name="Yao A.I."/>
            <person name="Wu D."/>
            <person name="Madern D."/>
            <person name="Eisen J.A."/>
            <person name="Darling A.E."/>
            <person name="Facciotti M.T."/>
        </authorList>
    </citation>
    <scope>NUCLEOTIDE SEQUENCE [LARGE SCALE GENOMIC DNA]</scope>
    <source>
        <strain evidence="13">ATCC 33500</strain>
        <strain evidence="16">ATCC 33500 / DSM 1411 / JCM 8866 / NBRC 14739 / NCIMB 2177 / R-4</strain>
    </source>
</reference>
<feature type="domain" description="PTS EIIC type-2" evidence="10">
    <location>
        <begin position="16"/>
        <end position="370"/>
    </location>
</feature>
<keyword evidence="16" id="KW-1185">Reference proteome</keyword>
<keyword evidence="4" id="KW-0762">Sugar transport</keyword>
<dbReference type="GO" id="GO:0008982">
    <property type="term" value="F:protein-N(PI)-phosphohistidine-sugar phosphotransferase activity"/>
    <property type="evidence" value="ECO:0007669"/>
    <property type="project" value="InterPro"/>
</dbReference>
<reference evidence="11" key="5">
    <citation type="submission" date="2014-05" db="EMBL/GenBank/DDBJ databases">
        <authorList>
            <person name="Wang L."/>
            <person name="Yang H."/>
            <person name="Xiang H."/>
        </authorList>
    </citation>
    <scope>NUCLEOTIDE SEQUENCE</scope>
    <source>
        <strain evidence="11">CGMCC 1.2087</strain>
    </source>
</reference>
<evidence type="ECO:0000256" key="2">
    <source>
        <dbReference type="ARBA" id="ARBA00022448"/>
    </source>
</evidence>
<dbReference type="AlphaFoldDB" id="I3R4W0"/>
<feature type="transmembrane region" description="Helical" evidence="9">
    <location>
        <begin position="340"/>
        <end position="360"/>
    </location>
</feature>
<evidence type="ECO:0000256" key="7">
    <source>
        <dbReference type="ARBA" id="ARBA00022989"/>
    </source>
</evidence>
<feature type="transmembrane region" description="Helical" evidence="9">
    <location>
        <begin position="64"/>
        <end position="86"/>
    </location>
</feature>
<evidence type="ECO:0000256" key="3">
    <source>
        <dbReference type="ARBA" id="ARBA00022475"/>
    </source>
</evidence>
<evidence type="ECO:0000313" key="13">
    <source>
        <dbReference type="EMBL" id="EMA04541.1"/>
    </source>
</evidence>
<comment type="subcellular location">
    <subcellularLocation>
        <location evidence="1">Cell inner membrane</location>
        <topology evidence="1">Multi-pass membrane protein</topology>
    </subcellularLocation>
</comment>
<feature type="transmembrane region" description="Helical" evidence="9">
    <location>
        <begin position="157"/>
        <end position="185"/>
    </location>
</feature>
<dbReference type="GO" id="GO:0009401">
    <property type="term" value="P:phosphoenolpyruvate-dependent sugar phosphotransferase system"/>
    <property type="evidence" value="ECO:0007669"/>
    <property type="project" value="UniProtKB-KW"/>
</dbReference>
<dbReference type="EMBL" id="AOLO01000002">
    <property type="protein sequence ID" value="EMA04541.1"/>
    <property type="molecule type" value="Genomic_DNA"/>
</dbReference>
<dbReference type="EMBL" id="CP039139">
    <property type="protein sequence ID" value="QCQ75737.1"/>
    <property type="molecule type" value="Genomic_DNA"/>
</dbReference>
<dbReference type="OrthoDB" id="201905at2157"/>
<dbReference type="GO" id="GO:0005351">
    <property type="term" value="F:carbohydrate:proton symporter activity"/>
    <property type="evidence" value="ECO:0007669"/>
    <property type="project" value="InterPro"/>
</dbReference>
<feature type="transmembrane region" description="Helical" evidence="9">
    <location>
        <begin position="227"/>
        <end position="255"/>
    </location>
</feature>
<dbReference type="InterPro" id="IPR006327">
    <property type="entry name" value="PTS_IIC_fruc"/>
</dbReference>
<evidence type="ECO:0000256" key="6">
    <source>
        <dbReference type="ARBA" id="ARBA00022692"/>
    </source>
</evidence>
<evidence type="ECO:0000313" key="16">
    <source>
        <dbReference type="Proteomes" id="UP000011603"/>
    </source>
</evidence>
<evidence type="ECO:0000256" key="5">
    <source>
        <dbReference type="ARBA" id="ARBA00022683"/>
    </source>
</evidence>
<dbReference type="EMBL" id="CP001868">
    <property type="protein sequence ID" value="AFK19270.1"/>
    <property type="molecule type" value="Genomic_DNA"/>
</dbReference>
<dbReference type="Pfam" id="PF02378">
    <property type="entry name" value="PTS_EIIC"/>
    <property type="match status" value="1"/>
</dbReference>
<evidence type="ECO:0000313" key="17">
    <source>
        <dbReference type="Proteomes" id="UP000027075"/>
    </source>
</evidence>
<dbReference type="KEGG" id="hme:HFX_1563"/>
<evidence type="ECO:0000313" key="14">
    <source>
        <dbReference type="EMBL" id="QCQ75737.1"/>
    </source>
</evidence>
<dbReference type="PATRIC" id="fig|523841.21.peg.539"/>
<dbReference type="HOGENOM" id="CLU_013155_0_1_2"/>
<evidence type="ECO:0000256" key="1">
    <source>
        <dbReference type="ARBA" id="ARBA00004429"/>
    </source>
</evidence>
<dbReference type="PROSITE" id="PS51104">
    <property type="entry name" value="PTS_EIIC_TYPE_2"/>
    <property type="match status" value="1"/>
</dbReference>
<keyword evidence="6 9" id="KW-0812">Transmembrane</keyword>
<protein>
    <submittedName>
        <fullName evidence="11 12">Sugar phosphotransferase</fullName>
    </submittedName>
</protein>
<keyword evidence="7 9" id="KW-1133">Transmembrane helix</keyword>
<evidence type="ECO:0000256" key="9">
    <source>
        <dbReference type="SAM" id="Phobius"/>
    </source>
</evidence>
<dbReference type="Proteomes" id="UP000011603">
    <property type="component" value="Unassembled WGS sequence"/>
</dbReference>
<feature type="transmembrane region" description="Helical" evidence="9">
    <location>
        <begin position="20"/>
        <end position="44"/>
    </location>
</feature>
<keyword evidence="12" id="KW-0808">Transferase</keyword>
<dbReference type="EMBL" id="CP007551">
    <property type="protein sequence ID" value="AHZ21371.1"/>
    <property type="molecule type" value="Genomic_DNA"/>
</dbReference>
<feature type="transmembrane region" description="Helical" evidence="9">
    <location>
        <begin position="125"/>
        <end position="145"/>
    </location>
</feature>
<evidence type="ECO:0000256" key="8">
    <source>
        <dbReference type="ARBA" id="ARBA00023136"/>
    </source>
</evidence>
<dbReference type="InterPro" id="IPR050864">
    <property type="entry name" value="Bacterial_PTS_Sugar_Transport"/>
</dbReference>
<reference evidence="11" key="1">
    <citation type="journal article" date="2012" name="Appl. Environ. Microbiol.">
        <title>Identification of the haloarchaeal phasin (PhaP) that functions in polyhydroxyalkanoate accumulation and granule formation in Haloferax mediterranei.</title>
        <authorList>
            <person name="Cai S."/>
            <person name="Cai L."/>
            <person name="Liu H."/>
            <person name="Liu X."/>
            <person name="Han J."/>
            <person name="Zhou J."/>
            <person name="Xiang H."/>
        </authorList>
    </citation>
    <scope>NUCLEOTIDE SEQUENCE</scope>
    <source>
        <strain evidence="11">CGMCC 1.2087</strain>
    </source>
</reference>
<sequence>MANDAEDAVRSYLTSVKEDLMTGVSFMIPFVTIGGIFLALGYAVASFSNNVRNVFESTGTPGWFLAQIGVAGLTLMVPVLGAYIAYAIADRPGLAPGFILSYIIQQGNVLKAAGDVIGLQGGSAGAGYLGAIVAGFLAGIVARWFKQRNVPEFIAPMMPVLLIPVATTAVLTPIMLFVLGVPISIANAGLTDFLSNMQGGGQAIVLGAILGAMMASDMGGPINKVAYVFSVGLISEGVTAPMAAVMIAGMVPPIGLALSNFIAPQKYAAEMYENAKSGVLLGFSFITEGAIPYAAADPARIIPSVVAGSAVAGAASMALGVTMPAPHGGIFVVPLSNQPLAFVGCILLGSLVTAAIATAIKPNFDAKIAAQSSDD</sequence>
<reference evidence="14 18" key="6">
    <citation type="submission" date="2019-04" db="EMBL/GenBank/DDBJ databases">
        <title>Methylomes of two halophilic Archaea, Haloarcula marismortui and Haloferax mediterranei.</title>
        <authorList>
            <person name="DasSarma S."/>
            <person name="DasSarma P."/>
            <person name="DasSarma S."/>
            <person name="Fomenkov A."/>
            <person name="Vincze T."/>
            <person name="Anton B.P."/>
            <person name="Roberts R.J."/>
        </authorList>
    </citation>
    <scope>NUCLEOTIDE SEQUENCE [LARGE SCALE GENOMIC DNA]</scope>
    <source>
        <strain evidence="14">ATCC 33500</strain>
        <strain evidence="18">ATCC 33500 / DSM 1411 / JCM 8866 / NBRC 14739 / NCIMB 2177 / R-4</strain>
    </source>
</reference>
<evidence type="ECO:0000256" key="4">
    <source>
        <dbReference type="ARBA" id="ARBA00022597"/>
    </source>
</evidence>
<dbReference type="InterPro" id="IPR013014">
    <property type="entry name" value="PTS_EIIC_2"/>
</dbReference>
<feature type="transmembrane region" description="Helical" evidence="9">
    <location>
        <begin position="301"/>
        <end position="320"/>
    </location>
</feature>
<reference evidence="11 15" key="2">
    <citation type="journal article" date="2012" name="J. Bacteriol.">
        <title>Complete genome sequence of the metabolically versatile halophilic archaeon Haloferax mediterranei, a poly(3-hydroxybutyrate-co-3-hydroxyvalerate) producer.</title>
        <authorList>
            <person name="Han J."/>
            <person name="Zhang F."/>
            <person name="Hou J."/>
            <person name="Liu X."/>
            <person name="Li M."/>
            <person name="Liu H."/>
            <person name="Cai L."/>
            <person name="Zhang B."/>
            <person name="Chen Y."/>
            <person name="Zhou J."/>
            <person name="Hu S."/>
            <person name="Xiang H."/>
        </authorList>
    </citation>
    <scope>NUCLEOTIDE SEQUENCE [LARGE SCALE GENOMIC DNA]</scope>
    <source>
        <strain evidence="15">ATCC 33500 / DSM 1411 / JCM 8866 / NBRC 14739 / NCIMB 2177 / R-4</strain>
        <strain evidence="11">CGMCC 1.2087</strain>
    </source>
</reference>
<evidence type="ECO:0000259" key="10">
    <source>
        <dbReference type="PROSITE" id="PS51104"/>
    </source>
</evidence>